<dbReference type="InterPro" id="IPR000843">
    <property type="entry name" value="HTH_LacI"/>
</dbReference>
<dbReference type="SUPFAM" id="SSF47413">
    <property type="entry name" value="lambda repressor-like DNA-binding domains"/>
    <property type="match status" value="1"/>
</dbReference>
<dbReference type="GO" id="GO:0000976">
    <property type="term" value="F:transcription cis-regulatory region binding"/>
    <property type="evidence" value="ECO:0007669"/>
    <property type="project" value="TreeGrafter"/>
</dbReference>
<dbReference type="CDD" id="cd01392">
    <property type="entry name" value="HTH_LacI"/>
    <property type="match status" value="1"/>
</dbReference>
<dbReference type="InterPro" id="IPR028082">
    <property type="entry name" value="Peripla_BP_I"/>
</dbReference>
<keyword evidence="8" id="KW-1185">Reference proteome</keyword>
<dbReference type="PROSITE" id="PS50932">
    <property type="entry name" value="HTH_LACI_2"/>
    <property type="match status" value="1"/>
</dbReference>
<dbReference type="Pfam" id="PF13377">
    <property type="entry name" value="Peripla_BP_3"/>
    <property type="match status" value="1"/>
</dbReference>
<feature type="region of interest" description="Disordered" evidence="5">
    <location>
        <begin position="135"/>
        <end position="161"/>
    </location>
</feature>
<evidence type="ECO:0000313" key="7">
    <source>
        <dbReference type="EMBL" id="TNU73128.1"/>
    </source>
</evidence>
<dbReference type="Gene3D" id="3.40.50.2300">
    <property type="match status" value="2"/>
</dbReference>
<dbReference type="InterPro" id="IPR010982">
    <property type="entry name" value="Lambda_DNA-bd_dom_sf"/>
</dbReference>
<dbReference type="Gene3D" id="1.10.260.40">
    <property type="entry name" value="lambda repressor-like DNA-binding domains"/>
    <property type="match status" value="1"/>
</dbReference>
<keyword evidence="3" id="KW-0238">DNA-binding</keyword>
<evidence type="ECO:0000259" key="6">
    <source>
        <dbReference type="PROSITE" id="PS50932"/>
    </source>
</evidence>
<reference evidence="7 8" key="1">
    <citation type="submission" date="2019-06" db="EMBL/GenBank/DDBJ databases">
        <title>Draft genome sequence of Miniimonas arenae KCTC 19750T isolated from sea sand.</title>
        <authorList>
            <person name="Park S.-J."/>
        </authorList>
    </citation>
    <scope>NUCLEOTIDE SEQUENCE [LARGE SCALE GENOMIC DNA]</scope>
    <source>
        <strain evidence="7 8">KCTC 19750</strain>
    </source>
</reference>
<keyword evidence="2" id="KW-0805">Transcription regulation</keyword>
<comment type="caution">
    <text evidence="7">The sequence shown here is derived from an EMBL/GenBank/DDBJ whole genome shotgun (WGS) entry which is preliminary data.</text>
</comment>
<dbReference type="InterPro" id="IPR046335">
    <property type="entry name" value="LacI/GalR-like_sensor"/>
</dbReference>
<dbReference type="PANTHER" id="PTHR30146:SF148">
    <property type="entry name" value="HTH-TYPE TRANSCRIPTIONAL REPRESSOR PURR-RELATED"/>
    <property type="match status" value="1"/>
</dbReference>
<evidence type="ECO:0000256" key="5">
    <source>
        <dbReference type="SAM" id="MobiDB-lite"/>
    </source>
</evidence>
<sequence length="365" mass="37546">MGRAPTSRDVARAAGVAQSTVSHVLTGRATVAPETRERVLRAIADLGYQPNLAARSMRTRRTGRLAVVLSVSLVRPVQVLDGATQVALEAGYAVEVHSVEGDAATVRERVAALARSGQYEGIVVLAPLGPWPAEGAPGAAGGTRSSDDAAPAEGEASADRGSAVVVASPDFDDHLRGAGGLADASAVREFVAHLADLGYHRFLHVAGPVAYPSARARAEAYRAAVAALGVESLGVHQGDWGGACGVEAILALPAEAPPLAVIAANDVVATGVLRGAHERGWTRPGQLAVTGWDDQPTSAFLVPSLTTVTVDRPELGRRAMRLLLARLRGGPSGPADAAAPDPLEDHPVHQIVWRESTLARAASAG</sequence>
<evidence type="ECO:0000256" key="3">
    <source>
        <dbReference type="ARBA" id="ARBA00023125"/>
    </source>
</evidence>
<accession>A0A5C5B8C8</accession>
<evidence type="ECO:0000256" key="1">
    <source>
        <dbReference type="ARBA" id="ARBA00022491"/>
    </source>
</evidence>
<dbReference type="SMART" id="SM00354">
    <property type="entry name" value="HTH_LACI"/>
    <property type="match status" value="1"/>
</dbReference>
<dbReference type="EMBL" id="VENP01000063">
    <property type="protein sequence ID" value="TNU73128.1"/>
    <property type="molecule type" value="Genomic_DNA"/>
</dbReference>
<name>A0A5C5B8C8_9MICO</name>
<proteinExistence type="predicted"/>
<organism evidence="7 8">
    <name type="scientific">Miniimonas arenae</name>
    <dbReference type="NCBI Taxonomy" id="676201"/>
    <lineage>
        <taxon>Bacteria</taxon>
        <taxon>Bacillati</taxon>
        <taxon>Actinomycetota</taxon>
        <taxon>Actinomycetes</taxon>
        <taxon>Micrococcales</taxon>
        <taxon>Beutenbergiaceae</taxon>
        <taxon>Miniimonas</taxon>
    </lineage>
</organism>
<protein>
    <submittedName>
        <fullName evidence="7">LacI family transcriptional regulator</fullName>
    </submittedName>
</protein>
<dbReference type="GO" id="GO:0003700">
    <property type="term" value="F:DNA-binding transcription factor activity"/>
    <property type="evidence" value="ECO:0007669"/>
    <property type="project" value="TreeGrafter"/>
</dbReference>
<dbReference type="Pfam" id="PF00356">
    <property type="entry name" value="LacI"/>
    <property type="match status" value="1"/>
</dbReference>
<gene>
    <name evidence="7" type="ORF">FH969_13035</name>
</gene>
<evidence type="ECO:0000256" key="2">
    <source>
        <dbReference type="ARBA" id="ARBA00023015"/>
    </source>
</evidence>
<dbReference type="OrthoDB" id="9785139at2"/>
<dbReference type="SUPFAM" id="SSF53822">
    <property type="entry name" value="Periplasmic binding protein-like I"/>
    <property type="match status" value="1"/>
</dbReference>
<dbReference type="RefSeq" id="WP_139987517.1">
    <property type="nucleotide sequence ID" value="NZ_VENP01000063.1"/>
</dbReference>
<keyword evidence="1" id="KW-0678">Repressor</keyword>
<feature type="domain" description="HTH lacI-type" evidence="6">
    <location>
        <begin position="5"/>
        <end position="59"/>
    </location>
</feature>
<dbReference type="AlphaFoldDB" id="A0A5C5B8C8"/>
<dbReference type="PANTHER" id="PTHR30146">
    <property type="entry name" value="LACI-RELATED TRANSCRIPTIONAL REPRESSOR"/>
    <property type="match status" value="1"/>
</dbReference>
<dbReference type="Proteomes" id="UP000313849">
    <property type="component" value="Unassembled WGS sequence"/>
</dbReference>
<evidence type="ECO:0000256" key="4">
    <source>
        <dbReference type="ARBA" id="ARBA00023163"/>
    </source>
</evidence>
<evidence type="ECO:0000313" key="8">
    <source>
        <dbReference type="Proteomes" id="UP000313849"/>
    </source>
</evidence>
<keyword evidence="4" id="KW-0804">Transcription</keyword>